<evidence type="ECO:0000256" key="2">
    <source>
        <dbReference type="SAM" id="SignalP"/>
    </source>
</evidence>
<name>A0A9Q5I5Q1_SANBA</name>
<proteinExistence type="predicted"/>
<protein>
    <submittedName>
        <fullName evidence="3">Uncharacterized protein</fullName>
    </submittedName>
</protein>
<evidence type="ECO:0000256" key="1">
    <source>
        <dbReference type="SAM" id="MobiDB-lite"/>
    </source>
</evidence>
<keyword evidence="2" id="KW-0732">Signal</keyword>
<comment type="caution">
    <text evidence="3">The sequence shown here is derived from an EMBL/GenBank/DDBJ whole genome shotgun (WGS) entry which is preliminary data.</text>
</comment>
<sequence length="182" mass="17841">MVQLTRSFTFFAALLAASTAVARPLSGNKFVKRQDDSSASLSDPTDLPSDVPTDASFTFTPPTGSFSFDGPAPSGSGVSGFGGPGVFGGDPSGSGLSAVPSGSDFSDFPQPSGIQGIGQAPADFSANGTDPSSFPSGSGFSDFPAPTGSFSDTPPSGTPSDFSDASISAPTESASASESASA</sequence>
<feature type="compositionally biased region" description="Polar residues" evidence="1">
    <location>
        <begin position="148"/>
        <end position="163"/>
    </location>
</feature>
<feature type="compositionally biased region" description="Low complexity" evidence="1">
    <location>
        <begin position="56"/>
        <end position="76"/>
    </location>
</feature>
<feature type="compositionally biased region" description="Low complexity" evidence="1">
    <location>
        <begin position="165"/>
        <end position="182"/>
    </location>
</feature>
<feature type="region of interest" description="Disordered" evidence="1">
    <location>
        <begin position="27"/>
        <end position="182"/>
    </location>
</feature>
<accession>A0A9Q5I5Q1</accession>
<keyword evidence="4" id="KW-1185">Reference proteome</keyword>
<gene>
    <name evidence="3" type="ORF">A7U60_g498</name>
</gene>
<dbReference type="AlphaFoldDB" id="A0A9Q5I5Q1"/>
<dbReference type="Proteomes" id="UP000757232">
    <property type="component" value="Unassembled WGS sequence"/>
</dbReference>
<evidence type="ECO:0000313" key="4">
    <source>
        <dbReference type="Proteomes" id="UP000757232"/>
    </source>
</evidence>
<evidence type="ECO:0000313" key="3">
    <source>
        <dbReference type="EMBL" id="OCB92143.1"/>
    </source>
</evidence>
<feature type="chain" id="PRO_5040269958" evidence="2">
    <location>
        <begin position="23"/>
        <end position="182"/>
    </location>
</feature>
<feature type="signal peptide" evidence="2">
    <location>
        <begin position="1"/>
        <end position="22"/>
    </location>
</feature>
<feature type="compositionally biased region" description="Low complexity" evidence="1">
    <location>
        <begin position="130"/>
        <end position="144"/>
    </location>
</feature>
<feature type="compositionally biased region" description="Gly residues" evidence="1">
    <location>
        <begin position="77"/>
        <end position="92"/>
    </location>
</feature>
<dbReference type="EMBL" id="LNZH02000027">
    <property type="protein sequence ID" value="OCB92143.1"/>
    <property type="molecule type" value="Genomic_DNA"/>
</dbReference>
<organism evidence="3 4">
    <name type="scientific">Sanghuangporus baumii</name>
    <name type="common">Phellinus baumii</name>
    <dbReference type="NCBI Taxonomy" id="108892"/>
    <lineage>
        <taxon>Eukaryota</taxon>
        <taxon>Fungi</taxon>
        <taxon>Dikarya</taxon>
        <taxon>Basidiomycota</taxon>
        <taxon>Agaricomycotina</taxon>
        <taxon>Agaricomycetes</taxon>
        <taxon>Hymenochaetales</taxon>
        <taxon>Hymenochaetaceae</taxon>
        <taxon>Sanghuangporus</taxon>
    </lineage>
</organism>
<reference evidence="3" key="1">
    <citation type="submission" date="2016-06" db="EMBL/GenBank/DDBJ databases">
        <title>Draft Genome sequence of the fungus Inonotus baumii.</title>
        <authorList>
            <person name="Zhu H."/>
            <person name="Lin W."/>
        </authorList>
    </citation>
    <scope>NUCLEOTIDE SEQUENCE</scope>
    <source>
        <strain evidence="3">821</strain>
    </source>
</reference>